<evidence type="ECO:0000313" key="1">
    <source>
        <dbReference type="EMBL" id="GGK58625.1"/>
    </source>
</evidence>
<dbReference type="EMBL" id="BMMW01000003">
    <property type="protein sequence ID" value="GGK58625.1"/>
    <property type="molecule type" value="Genomic_DNA"/>
</dbReference>
<sequence length="177" mass="19126">MSNLSVRQVLALVAAGLAVVVFATAGIVGYAVHKAPKSEPVITAYANGKTIEVAPYLYCTVRMLDCTEGDSATLPVRKGYPVQLSLPDQIVKSPWLIQLIYLRPDNSRADKMIQVDRVLSFVDFPAGVHALTIDSHPEEDLRLAGIEVGLPILIRDSATGQESYMPHAAWSIATPEA</sequence>
<dbReference type="AlphaFoldDB" id="A0A917QMN9"/>
<name>A0A917QMN9_9NOCA</name>
<accession>A0A917QMN9</accession>
<gene>
    <name evidence="1" type="ORF">GCM10011591_33520</name>
</gene>
<dbReference type="Proteomes" id="UP000612956">
    <property type="component" value="Unassembled WGS sequence"/>
</dbReference>
<evidence type="ECO:0000313" key="2">
    <source>
        <dbReference type="Proteomes" id="UP000612956"/>
    </source>
</evidence>
<reference evidence="1" key="2">
    <citation type="submission" date="2020-09" db="EMBL/GenBank/DDBJ databases">
        <authorList>
            <person name="Sun Q."/>
            <person name="Zhou Y."/>
        </authorList>
    </citation>
    <scope>NUCLEOTIDE SEQUENCE</scope>
    <source>
        <strain evidence="1">CGMCC 4.7278</strain>
    </source>
</reference>
<keyword evidence="2" id="KW-1185">Reference proteome</keyword>
<reference evidence="1" key="1">
    <citation type="journal article" date="2014" name="Int. J. Syst. Evol. Microbiol.">
        <title>Complete genome sequence of Corynebacterium casei LMG S-19264T (=DSM 44701T), isolated from a smear-ripened cheese.</title>
        <authorList>
            <consortium name="US DOE Joint Genome Institute (JGI-PGF)"/>
            <person name="Walter F."/>
            <person name="Albersmeier A."/>
            <person name="Kalinowski J."/>
            <person name="Ruckert C."/>
        </authorList>
    </citation>
    <scope>NUCLEOTIDE SEQUENCE</scope>
    <source>
        <strain evidence="1">CGMCC 4.7278</strain>
    </source>
</reference>
<comment type="caution">
    <text evidence="1">The sequence shown here is derived from an EMBL/GenBank/DDBJ whole genome shotgun (WGS) entry which is preliminary data.</text>
</comment>
<organism evidence="1 2">
    <name type="scientific">Nocardia camponoti</name>
    <dbReference type="NCBI Taxonomy" id="1616106"/>
    <lineage>
        <taxon>Bacteria</taxon>
        <taxon>Bacillati</taxon>
        <taxon>Actinomycetota</taxon>
        <taxon>Actinomycetes</taxon>
        <taxon>Mycobacteriales</taxon>
        <taxon>Nocardiaceae</taxon>
        <taxon>Nocardia</taxon>
    </lineage>
</organism>
<dbReference type="Pfam" id="PF10969">
    <property type="entry name" value="DUF2771"/>
    <property type="match status" value="1"/>
</dbReference>
<proteinExistence type="predicted"/>
<protein>
    <recommendedName>
        <fullName evidence="3">DUF2771 family protein</fullName>
    </recommendedName>
</protein>
<dbReference type="InterPro" id="IPR024495">
    <property type="entry name" value="DUF2771"/>
</dbReference>
<evidence type="ECO:0008006" key="3">
    <source>
        <dbReference type="Google" id="ProtNLM"/>
    </source>
</evidence>